<sequence length="92" mass="10585">MSLRTLASTILQFSGSMKNDMGMWGGFTECTNRYKKLKITEKSTTLSSNNARIVAKARCWVVQQKSSSEYRNKLSHKIITFYKTRGLSTKYF</sequence>
<dbReference type="AlphaFoldDB" id="A0ABD2BVL6"/>
<accession>A0ABD2BVL6</accession>
<dbReference type="EMBL" id="JAUDFV010000054">
    <property type="protein sequence ID" value="KAL2736806.1"/>
    <property type="molecule type" value="Genomic_DNA"/>
</dbReference>
<reference evidence="1 2" key="1">
    <citation type="journal article" date="2024" name="Ann. Entomol. Soc. Am.">
        <title>Genomic analyses of the southern and eastern yellowjacket wasps (Hymenoptera: Vespidae) reveal evolutionary signatures of social life.</title>
        <authorList>
            <person name="Catto M.A."/>
            <person name="Caine P.B."/>
            <person name="Orr S.E."/>
            <person name="Hunt B.G."/>
            <person name="Goodisman M.A.D."/>
        </authorList>
    </citation>
    <scope>NUCLEOTIDE SEQUENCE [LARGE SCALE GENOMIC DNA]</scope>
    <source>
        <strain evidence="1">233</strain>
        <tissue evidence="1">Head and thorax</tissue>
    </source>
</reference>
<evidence type="ECO:0000313" key="2">
    <source>
        <dbReference type="Proteomes" id="UP001607302"/>
    </source>
</evidence>
<name>A0ABD2BVL6_VESSQ</name>
<proteinExistence type="predicted"/>
<organism evidence="1 2">
    <name type="scientific">Vespula squamosa</name>
    <name type="common">Southern yellow jacket</name>
    <name type="synonym">Wasp</name>
    <dbReference type="NCBI Taxonomy" id="30214"/>
    <lineage>
        <taxon>Eukaryota</taxon>
        <taxon>Metazoa</taxon>
        <taxon>Ecdysozoa</taxon>
        <taxon>Arthropoda</taxon>
        <taxon>Hexapoda</taxon>
        <taxon>Insecta</taxon>
        <taxon>Pterygota</taxon>
        <taxon>Neoptera</taxon>
        <taxon>Endopterygota</taxon>
        <taxon>Hymenoptera</taxon>
        <taxon>Apocrita</taxon>
        <taxon>Aculeata</taxon>
        <taxon>Vespoidea</taxon>
        <taxon>Vespidae</taxon>
        <taxon>Vespinae</taxon>
        <taxon>Vespula</taxon>
    </lineage>
</organism>
<comment type="caution">
    <text evidence="1">The sequence shown here is derived from an EMBL/GenBank/DDBJ whole genome shotgun (WGS) entry which is preliminary data.</text>
</comment>
<gene>
    <name evidence="1" type="ORF">V1478_002426</name>
</gene>
<protein>
    <submittedName>
        <fullName evidence="1">Uncharacterized protein</fullName>
    </submittedName>
</protein>
<keyword evidence="2" id="KW-1185">Reference proteome</keyword>
<dbReference type="Proteomes" id="UP001607302">
    <property type="component" value="Unassembled WGS sequence"/>
</dbReference>
<evidence type="ECO:0000313" key="1">
    <source>
        <dbReference type="EMBL" id="KAL2736806.1"/>
    </source>
</evidence>